<dbReference type="AlphaFoldDB" id="B8GBD2"/>
<dbReference type="HOGENOM" id="CLU_059988_1_0_0"/>
<evidence type="ECO:0000256" key="2">
    <source>
        <dbReference type="HAMAP-Rule" id="MF_02087"/>
    </source>
</evidence>
<dbReference type="Gene3D" id="3.20.20.10">
    <property type="entry name" value="Alanine racemase"/>
    <property type="match status" value="1"/>
</dbReference>
<dbReference type="SUPFAM" id="SSF51419">
    <property type="entry name" value="PLP-binding barrel"/>
    <property type="match status" value="1"/>
</dbReference>
<dbReference type="Proteomes" id="UP000002508">
    <property type="component" value="Chromosome"/>
</dbReference>
<dbReference type="FunFam" id="3.20.20.10:FF:000018">
    <property type="entry name" value="Pyridoxal phosphate homeostasis protein"/>
    <property type="match status" value="1"/>
</dbReference>
<dbReference type="Pfam" id="PF01168">
    <property type="entry name" value="Ala_racemase_N"/>
    <property type="match status" value="1"/>
</dbReference>
<comment type="similarity">
    <text evidence="2 4">Belongs to the pyridoxal phosphate-binding protein YggS/PROSC family.</text>
</comment>
<protein>
    <recommendedName>
        <fullName evidence="2">Pyridoxal phosphate homeostasis protein</fullName>
        <shortName evidence="2">PLP homeostasis protein</shortName>
    </recommendedName>
</protein>
<dbReference type="CDD" id="cd00635">
    <property type="entry name" value="PLPDE_III_YBL036c_like"/>
    <property type="match status" value="1"/>
</dbReference>
<dbReference type="InterPro" id="IPR001608">
    <property type="entry name" value="Ala_racemase_N"/>
</dbReference>
<dbReference type="KEGG" id="cag:Cagg_1865"/>
<dbReference type="InterPro" id="IPR029066">
    <property type="entry name" value="PLP-binding_barrel"/>
</dbReference>
<organism evidence="6 7">
    <name type="scientific">Chloroflexus aggregans (strain MD-66 / DSM 9485)</name>
    <dbReference type="NCBI Taxonomy" id="326427"/>
    <lineage>
        <taxon>Bacteria</taxon>
        <taxon>Bacillati</taxon>
        <taxon>Chloroflexota</taxon>
        <taxon>Chloroflexia</taxon>
        <taxon>Chloroflexales</taxon>
        <taxon>Chloroflexineae</taxon>
        <taxon>Chloroflexaceae</taxon>
        <taxon>Chloroflexus</taxon>
    </lineage>
</organism>
<dbReference type="GO" id="GO:0030170">
    <property type="term" value="F:pyridoxal phosphate binding"/>
    <property type="evidence" value="ECO:0007669"/>
    <property type="project" value="UniProtKB-UniRule"/>
</dbReference>
<keyword evidence="7" id="KW-1185">Reference proteome</keyword>
<evidence type="ECO:0000256" key="1">
    <source>
        <dbReference type="ARBA" id="ARBA00022898"/>
    </source>
</evidence>
<dbReference type="NCBIfam" id="TIGR00044">
    <property type="entry name" value="YggS family pyridoxal phosphate-dependent enzyme"/>
    <property type="match status" value="1"/>
</dbReference>
<dbReference type="STRING" id="326427.Cagg_1865"/>
<keyword evidence="1 2" id="KW-0663">Pyridoxal phosphate</keyword>
<dbReference type="PIRSF" id="PIRSF004848">
    <property type="entry name" value="YBL036c_PLPDEIII"/>
    <property type="match status" value="1"/>
</dbReference>
<comment type="function">
    <text evidence="2">Pyridoxal 5'-phosphate (PLP)-binding protein, which is involved in PLP homeostasis.</text>
</comment>
<dbReference type="eggNOG" id="COG0325">
    <property type="taxonomic scope" value="Bacteria"/>
</dbReference>
<gene>
    <name evidence="6" type="ordered locus">Cagg_1865</name>
</gene>
<dbReference type="OrthoDB" id="9804072at2"/>
<reference evidence="6" key="1">
    <citation type="submission" date="2008-12" db="EMBL/GenBank/DDBJ databases">
        <title>Complete sequence of Chloroflexus aggregans DSM 9485.</title>
        <authorList>
            <consortium name="US DOE Joint Genome Institute"/>
            <person name="Lucas S."/>
            <person name="Copeland A."/>
            <person name="Lapidus A."/>
            <person name="Glavina del Rio T."/>
            <person name="Dalin E."/>
            <person name="Tice H."/>
            <person name="Pitluck S."/>
            <person name="Foster B."/>
            <person name="Larimer F."/>
            <person name="Land M."/>
            <person name="Hauser L."/>
            <person name="Kyrpides N."/>
            <person name="Mikhailova N."/>
            <person name="Bryant D."/>
            <person name="Richardson P."/>
        </authorList>
    </citation>
    <scope>NUCLEOTIDE SEQUENCE</scope>
    <source>
        <strain evidence="6">DSM 9485</strain>
    </source>
</reference>
<dbReference type="PANTHER" id="PTHR10146:SF14">
    <property type="entry name" value="PYRIDOXAL PHOSPHATE HOMEOSTASIS PROTEIN"/>
    <property type="match status" value="1"/>
</dbReference>
<dbReference type="InterPro" id="IPR011078">
    <property type="entry name" value="PyrdxlP_homeostasis"/>
</dbReference>
<dbReference type="PANTHER" id="PTHR10146">
    <property type="entry name" value="PROLINE SYNTHETASE CO-TRANSCRIBED BACTERIAL HOMOLOG PROTEIN"/>
    <property type="match status" value="1"/>
</dbReference>
<comment type="cofactor">
    <cofactor evidence="3">
        <name>pyridoxal 5'-phosphate</name>
        <dbReference type="ChEBI" id="CHEBI:597326"/>
    </cofactor>
</comment>
<evidence type="ECO:0000259" key="5">
    <source>
        <dbReference type="Pfam" id="PF01168"/>
    </source>
</evidence>
<name>B8GBD2_CHLAD</name>
<accession>B8GBD2</accession>
<dbReference type="RefSeq" id="WP_015940619.1">
    <property type="nucleotide sequence ID" value="NC_011831.1"/>
</dbReference>
<feature type="modified residue" description="N6-(pyridoxal phosphate)lysine" evidence="2 3">
    <location>
        <position position="37"/>
    </location>
</feature>
<sequence>MIETLSRRLAAVREQIAVAAAAAGRQVDEIQLIAVSKTHPPEVVAAAVAAGVTDLGENRVQEAQQKIAALHHLQPRPRWHLIGHLQRNKAKLAVSLFDLIHSVDSLRLAEALDRHARELDRRMPILLQVNVSGEASKEGFWLPGGITNDAAYRELLPAIEAILALPALEVCGLMTIAPIVDHPDAARPYFAALRALRDDLARRYPQASWRELSMGMSDDLSAAIAEGATMVRIGRAIFGERH</sequence>
<dbReference type="HAMAP" id="MF_02087">
    <property type="entry name" value="PLP_homeostasis"/>
    <property type="match status" value="1"/>
</dbReference>
<evidence type="ECO:0000256" key="3">
    <source>
        <dbReference type="PIRSR" id="PIRSR004848-1"/>
    </source>
</evidence>
<feature type="domain" description="Alanine racemase N-terminal" evidence="5">
    <location>
        <begin position="9"/>
        <end position="241"/>
    </location>
</feature>
<evidence type="ECO:0000256" key="4">
    <source>
        <dbReference type="RuleBase" id="RU004514"/>
    </source>
</evidence>
<proteinExistence type="inferred from homology"/>
<dbReference type="EMBL" id="CP001337">
    <property type="protein sequence ID" value="ACL24760.1"/>
    <property type="molecule type" value="Genomic_DNA"/>
</dbReference>
<evidence type="ECO:0000313" key="7">
    <source>
        <dbReference type="Proteomes" id="UP000002508"/>
    </source>
</evidence>
<evidence type="ECO:0000313" key="6">
    <source>
        <dbReference type="EMBL" id="ACL24760.1"/>
    </source>
</evidence>